<protein>
    <submittedName>
        <fullName evidence="1">Uncharacterized protein</fullName>
    </submittedName>
</protein>
<organism evidence="1 2">
    <name type="scientific">Ficus carica</name>
    <name type="common">Common fig</name>
    <dbReference type="NCBI Taxonomy" id="3494"/>
    <lineage>
        <taxon>Eukaryota</taxon>
        <taxon>Viridiplantae</taxon>
        <taxon>Streptophyta</taxon>
        <taxon>Embryophyta</taxon>
        <taxon>Tracheophyta</taxon>
        <taxon>Spermatophyta</taxon>
        <taxon>Magnoliopsida</taxon>
        <taxon>eudicotyledons</taxon>
        <taxon>Gunneridae</taxon>
        <taxon>Pentapetalae</taxon>
        <taxon>rosids</taxon>
        <taxon>fabids</taxon>
        <taxon>Rosales</taxon>
        <taxon>Moraceae</taxon>
        <taxon>Ficeae</taxon>
        <taxon>Ficus</taxon>
    </lineage>
</organism>
<dbReference type="Proteomes" id="UP001187192">
    <property type="component" value="Unassembled WGS sequence"/>
</dbReference>
<evidence type="ECO:0000313" key="2">
    <source>
        <dbReference type="Proteomes" id="UP001187192"/>
    </source>
</evidence>
<reference evidence="1" key="1">
    <citation type="submission" date="2023-07" db="EMBL/GenBank/DDBJ databases">
        <title>draft genome sequence of fig (Ficus carica).</title>
        <authorList>
            <person name="Takahashi T."/>
            <person name="Nishimura K."/>
        </authorList>
    </citation>
    <scope>NUCLEOTIDE SEQUENCE</scope>
</reference>
<keyword evidence="2" id="KW-1185">Reference proteome</keyword>
<accession>A0AA87ZPB8</accession>
<proteinExistence type="predicted"/>
<dbReference type="EMBL" id="BTGU01000007">
    <property type="protein sequence ID" value="GMN37642.1"/>
    <property type="molecule type" value="Genomic_DNA"/>
</dbReference>
<gene>
    <name evidence="1" type="ORF">TIFTF001_006992</name>
</gene>
<sequence>MAAPAYYHPTPLSSSRACSRAPVSRSELIIPASLSAFPSNLQFRKSLTIPHGSTLPALKVLCLRDTKVSSKVALIALDLCGFGYGNPQRIETEPSLW</sequence>
<name>A0AA87ZPB8_FICCA</name>
<evidence type="ECO:0000313" key="1">
    <source>
        <dbReference type="EMBL" id="GMN37642.1"/>
    </source>
</evidence>
<dbReference type="AlphaFoldDB" id="A0AA87ZPB8"/>
<comment type="caution">
    <text evidence="1">The sequence shown here is derived from an EMBL/GenBank/DDBJ whole genome shotgun (WGS) entry which is preliminary data.</text>
</comment>